<feature type="transmembrane region" description="Helical" evidence="8">
    <location>
        <begin position="39"/>
        <end position="60"/>
    </location>
</feature>
<gene>
    <name evidence="9" type="ORF">EDC19_2618</name>
</gene>
<evidence type="ECO:0000313" key="10">
    <source>
        <dbReference type="Proteomes" id="UP000294545"/>
    </source>
</evidence>
<keyword evidence="10" id="KW-1185">Reference proteome</keyword>
<dbReference type="PANTHER" id="PTHR34979">
    <property type="entry name" value="INNER MEMBRANE PROTEIN YGAZ"/>
    <property type="match status" value="1"/>
</dbReference>
<keyword evidence="6 8" id="KW-1133">Transmembrane helix</keyword>
<evidence type="ECO:0000256" key="8">
    <source>
        <dbReference type="SAM" id="Phobius"/>
    </source>
</evidence>
<comment type="subcellular location">
    <subcellularLocation>
        <location evidence="1">Cell membrane</location>
        <topology evidence="1">Multi-pass membrane protein</topology>
    </subcellularLocation>
</comment>
<keyword evidence="5 8" id="KW-0812">Transmembrane</keyword>
<dbReference type="RefSeq" id="WP_132283279.1">
    <property type="nucleotide sequence ID" value="NZ_SMGQ01000017.1"/>
</dbReference>
<feature type="transmembrane region" description="Helical" evidence="8">
    <location>
        <begin position="185"/>
        <end position="205"/>
    </location>
</feature>
<dbReference type="OrthoDB" id="3177005at2"/>
<organism evidence="9 10">
    <name type="scientific">Natranaerovirga hydrolytica</name>
    <dbReference type="NCBI Taxonomy" id="680378"/>
    <lineage>
        <taxon>Bacteria</taxon>
        <taxon>Bacillati</taxon>
        <taxon>Bacillota</taxon>
        <taxon>Clostridia</taxon>
        <taxon>Lachnospirales</taxon>
        <taxon>Natranaerovirgaceae</taxon>
        <taxon>Natranaerovirga</taxon>
    </lineage>
</organism>
<dbReference type="Pfam" id="PF03591">
    <property type="entry name" value="AzlC"/>
    <property type="match status" value="1"/>
</dbReference>
<accession>A0A4V2PZ05</accession>
<dbReference type="EMBL" id="SMGQ01000017">
    <property type="protein sequence ID" value="TCK87971.1"/>
    <property type="molecule type" value="Genomic_DNA"/>
</dbReference>
<dbReference type="InterPro" id="IPR011606">
    <property type="entry name" value="Brnchd-chn_aa_trnsp_permease"/>
</dbReference>
<keyword evidence="4" id="KW-1003">Cell membrane</keyword>
<proteinExistence type="inferred from homology"/>
<name>A0A4V2PZ05_9FIRM</name>
<feature type="transmembrane region" description="Helical" evidence="8">
    <location>
        <begin position="12"/>
        <end position="33"/>
    </location>
</feature>
<evidence type="ECO:0000256" key="1">
    <source>
        <dbReference type="ARBA" id="ARBA00004651"/>
    </source>
</evidence>
<feature type="transmembrane region" description="Helical" evidence="8">
    <location>
        <begin position="211"/>
        <end position="229"/>
    </location>
</feature>
<comment type="similarity">
    <text evidence="2">Belongs to the AzlC family.</text>
</comment>
<evidence type="ECO:0000256" key="6">
    <source>
        <dbReference type="ARBA" id="ARBA00022989"/>
    </source>
</evidence>
<dbReference type="GO" id="GO:0005886">
    <property type="term" value="C:plasma membrane"/>
    <property type="evidence" value="ECO:0007669"/>
    <property type="project" value="UniProtKB-SubCell"/>
</dbReference>
<keyword evidence="3" id="KW-0813">Transport</keyword>
<keyword evidence="7 8" id="KW-0472">Membrane</keyword>
<comment type="caution">
    <text evidence="9">The sequence shown here is derived from an EMBL/GenBank/DDBJ whole genome shotgun (WGS) entry which is preliminary data.</text>
</comment>
<evidence type="ECO:0000256" key="5">
    <source>
        <dbReference type="ARBA" id="ARBA00022692"/>
    </source>
</evidence>
<evidence type="ECO:0000256" key="2">
    <source>
        <dbReference type="ARBA" id="ARBA00010735"/>
    </source>
</evidence>
<dbReference type="PANTHER" id="PTHR34979:SF1">
    <property type="entry name" value="INNER MEMBRANE PROTEIN YGAZ"/>
    <property type="match status" value="1"/>
</dbReference>
<evidence type="ECO:0000256" key="3">
    <source>
        <dbReference type="ARBA" id="ARBA00022448"/>
    </source>
</evidence>
<reference evidence="9 10" key="1">
    <citation type="submission" date="2019-03" db="EMBL/GenBank/DDBJ databases">
        <title>Genomic Encyclopedia of Type Strains, Phase IV (KMG-IV): sequencing the most valuable type-strain genomes for metagenomic binning, comparative biology and taxonomic classification.</title>
        <authorList>
            <person name="Goeker M."/>
        </authorList>
    </citation>
    <scope>NUCLEOTIDE SEQUENCE [LARGE SCALE GENOMIC DNA]</scope>
    <source>
        <strain evidence="9 10">DSM 24176</strain>
    </source>
</reference>
<feature type="transmembrane region" description="Helical" evidence="8">
    <location>
        <begin position="158"/>
        <end position="176"/>
    </location>
</feature>
<feature type="transmembrane region" description="Helical" evidence="8">
    <location>
        <begin position="132"/>
        <end position="152"/>
    </location>
</feature>
<evidence type="ECO:0000256" key="7">
    <source>
        <dbReference type="ARBA" id="ARBA00023136"/>
    </source>
</evidence>
<dbReference type="GO" id="GO:1903785">
    <property type="term" value="P:L-valine transmembrane transport"/>
    <property type="evidence" value="ECO:0007669"/>
    <property type="project" value="TreeGrafter"/>
</dbReference>
<evidence type="ECO:0000313" key="9">
    <source>
        <dbReference type="EMBL" id="TCK87971.1"/>
    </source>
</evidence>
<dbReference type="AlphaFoldDB" id="A0A4V2PZ05"/>
<dbReference type="Proteomes" id="UP000294545">
    <property type="component" value="Unassembled WGS sequence"/>
</dbReference>
<protein>
    <submittedName>
        <fullName evidence="9">4-azaleucine resistance transporter AzlC</fullName>
    </submittedName>
</protein>
<sequence>MKTKKKEFMSGMKVGLPIAIGYIPIAITFGLIIRTSELPLYTGILMSLFVFAGASQFIGANLMMHGANMLEIVFTTFILNFRHFLMSTSLSQRITFNTSKKLLSLISFGITDETFAIASVQKEKSTPFKLLGLNTIAYTSWNVGTWVGLIVGGALPTVLINSLGIALYAMFIGLLIPNFKRSKEVIVIALIAIAISSILYWIPLFGFVSDGWRIILSTTVAAFIGANAFEMEVEQ</sequence>
<evidence type="ECO:0000256" key="4">
    <source>
        <dbReference type="ARBA" id="ARBA00022475"/>
    </source>
</evidence>